<evidence type="ECO:0000313" key="1">
    <source>
        <dbReference type="EMBL" id="VEL26285.1"/>
    </source>
</evidence>
<gene>
    <name evidence="1" type="ORF">PXEA_LOCUS19725</name>
</gene>
<evidence type="ECO:0000313" key="2">
    <source>
        <dbReference type="Proteomes" id="UP000784294"/>
    </source>
</evidence>
<dbReference type="Proteomes" id="UP000784294">
    <property type="component" value="Unassembled WGS sequence"/>
</dbReference>
<sequence length="72" mass="7787">MSMQEPSGHEAMVQLLRPDHAHEAKNESGAIRVRANRGSALCPVLGQHVSPNRLCSPLRVVDSACALVSLWT</sequence>
<keyword evidence="2" id="KW-1185">Reference proteome</keyword>
<protein>
    <submittedName>
        <fullName evidence="1">Uncharacterized protein</fullName>
    </submittedName>
</protein>
<accession>A0A3S5A2U9</accession>
<reference evidence="1" key="1">
    <citation type="submission" date="2018-11" db="EMBL/GenBank/DDBJ databases">
        <authorList>
            <consortium name="Pathogen Informatics"/>
        </authorList>
    </citation>
    <scope>NUCLEOTIDE SEQUENCE</scope>
</reference>
<organism evidence="1 2">
    <name type="scientific">Protopolystoma xenopodis</name>
    <dbReference type="NCBI Taxonomy" id="117903"/>
    <lineage>
        <taxon>Eukaryota</taxon>
        <taxon>Metazoa</taxon>
        <taxon>Spiralia</taxon>
        <taxon>Lophotrochozoa</taxon>
        <taxon>Platyhelminthes</taxon>
        <taxon>Monogenea</taxon>
        <taxon>Polyopisthocotylea</taxon>
        <taxon>Polystomatidea</taxon>
        <taxon>Polystomatidae</taxon>
        <taxon>Protopolystoma</taxon>
    </lineage>
</organism>
<dbReference type="EMBL" id="CAAALY010079222">
    <property type="protein sequence ID" value="VEL26285.1"/>
    <property type="molecule type" value="Genomic_DNA"/>
</dbReference>
<comment type="caution">
    <text evidence="1">The sequence shown here is derived from an EMBL/GenBank/DDBJ whole genome shotgun (WGS) entry which is preliminary data.</text>
</comment>
<proteinExistence type="predicted"/>
<name>A0A3S5A2U9_9PLAT</name>
<dbReference type="AlphaFoldDB" id="A0A3S5A2U9"/>